<evidence type="ECO:0000313" key="2">
    <source>
        <dbReference type="EMBL" id="PAV81612.1"/>
    </source>
</evidence>
<name>A0A2A2L5Z9_9BILA</name>
<dbReference type="GO" id="GO:0006635">
    <property type="term" value="P:fatty acid beta-oxidation"/>
    <property type="evidence" value="ECO:0007669"/>
    <property type="project" value="TreeGrafter"/>
</dbReference>
<dbReference type="PANTHER" id="PTHR43658:SF8">
    <property type="entry name" value="17-BETA-HYDROXYSTEROID DEHYDROGENASE 14-RELATED"/>
    <property type="match status" value="1"/>
</dbReference>
<evidence type="ECO:0000313" key="3">
    <source>
        <dbReference type="Proteomes" id="UP000218231"/>
    </source>
</evidence>
<proteinExistence type="predicted"/>
<organism evidence="2 3">
    <name type="scientific">Diploscapter pachys</name>
    <dbReference type="NCBI Taxonomy" id="2018661"/>
    <lineage>
        <taxon>Eukaryota</taxon>
        <taxon>Metazoa</taxon>
        <taxon>Ecdysozoa</taxon>
        <taxon>Nematoda</taxon>
        <taxon>Chromadorea</taxon>
        <taxon>Rhabditida</taxon>
        <taxon>Rhabditina</taxon>
        <taxon>Rhabditomorpha</taxon>
        <taxon>Rhabditoidea</taxon>
        <taxon>Rhabditidae</taxon>
        <taxon>Diploscapter</taxon>
    </lineage>
</organism>
<dbReference type="GO" id="GO:0005739">
    <property type="term" value="C:mitochondrion"/>
    <property type="evidence" value="ECO:0007669"/>
    <property type="project" value="TreeGrafter"/>
</dbReference>
<dbReference type="AlphaFoldDB" id="A0A2A2L5Z9"/>
<dbReference type="InterPro" id="IPR002347">
    <property type="entry name" value="SDR_fam"/>
</dbReference>
<protein>
    <submittedName>
        <fullName evidence="2">Uncharacterized protein</fullName>
    </submittedName>
</protein>
<dbReference type="CDD" id="cd05369">
    <property type="entry name" value="TER_DECR_SDR_a"/>
    <property type="match status" value="1"/>
</dbReference>
<sequence length="314" mass="33857">MTAHCPNPDKFFPVVKTPALQNGALKGKIALVTGGGTGLGRSIATTFARLGASVAIAARRLDVLQKAAEEIRKETNGVCEAFQMDIRKPEMISQAVDQIESKLGLPNIVVNNAAGNFIAATERLSPNAFSAIVDIVLKGTFFVTQEVGRRCIEQNKGCTVLSITATYSRAGAPFVVPSATAKAGVEVMMKSLSAEWTRYGFRFNVIAPGPIYTPGAFNRLMPGMTLDQAMELGKQGVAAGRFGEREELANLAAYMCSDYSSWMNGTTIDFDGGQTSLRQKSDFGSFLYEMDKQAWENIENIIKTSTGKANKSRL</sequence>
<gene>
    <name evidence="2" type="ORF">WR25_03097</name>
</gene>
<keyword evidence="1" id="KW-0560">Oxidoreductase</keyword>
<evidence type="ECO:0000256" key="1">
    <source>
        <dbReference type="ARBA" id="ARBA00023002"/>
    </source>
</evidence>
<comment type="caution">
    <text evidence="2">The sequence shown here is derived from an EMBL/GenBank/DDBJ whole genome shotgun (WGS) entry which is preliminary data.</text>
</comment>
<reference evidence="2 3" key="1">
    <citation type="journal article" date="2017" name="Curr. Biol.">
        <title>Genome architecture and evolution of a unichromosomal asexual nematode.</title>
        <authorList>
            <person name="Fradin H."/>
            <person name="Zegar C."/>
            <person name="Gutwein M."/>
            <person name="Lucas J."/>
            <person name="Kovtun M."/>
            <person name="Corcoran D."/>
            <person name="Baugh L.R."/>
            <person name="Kiontke K."/>
            <person name="Gunsalus K."/>
            <person name="Fitch D.H."/>
            <person name="Piano F."/>
        </authorList>
    </citation>
    <scope>NUCLEOTIDE SEQUENCE [LARGE SCALE GENOMIC DNA]</scope>
    <source>
        <strain evidence="2">PF1309</strain>
    </source>
</reference>
<accession>A0A2A2L5Z9</accession>
<dbReference type="Pfam" id="PF13561">
    <property type="entry name" value="adh_short_C2"/>
    <property type="match status" value="1"/>
</dbReference>
<keyword evidence="3" id="KW-1185">Reference proteome</keyword>
<dbReference type="OrthoDB" id="1888931at2759"/>
<dbReference type="EMBL" id="LIAE01007151">
    <property type="protein sequence ID" value="PAV81612.1"/>
    <property type="molecule type" value="Genomic_DNA"/>
</dbReference>
<dbReference type="PRINTS" id="PR00081">
    <property type="entry name" value="GDHRDH"/>
</dbReference>
<dbReference type="GO" id="GO:0008670">
    <property type="term" value="F:2,4-dienoyl-CoA reductase (NADPH) activity"/>
    <property type="evidence" value="ECO:0007669"/>
    <property type="project" value="TreeGrafter"/>
</dbReference>
<dbReference type="Proteomes" id="UP000218231">
    <property type="component" value="Unassembled WGS sequence"/>
</dbReference>
<dbReference type="InterPro" id="IPR036291">
    <property type="entry name" value="NAD(P)-bd_dom_sf"/>
</dbReference>
<dbReference type="Gene3D" id="3.40.50.720">
    <property type="entry name" value="NAD(P)-binding Rossmann-like Domain"/>
    <property type="match status" value="1"/>
</dbReference>
<dbReference type="PANTHER" id="PTHR43658">
    <property type="entry name" value="SHORT-CHAIN DEHYDROGENASE/REDUCTASE"/>
    <property type="match status" value="1"/>
</dbReference>
<dbReference type="FunFam" id="3.40.50.720:FF:000084">
    <property type="entry name" value="Short-chain dehydrogenase reductase"/>
    <property type="match status" value="1"/>
</dbReference>
<dbReference type="STRING" id="2018661.A0A2A2L5Z9"/>
<dbReference type="SUPFAM" id="SSF51735">
    <property type="entry name" value="NAD(P)-binding Rossmann-fold domains"/>
    <property type="match status" value="1"/>
</dbReference>